<dbReference type="Proteomes" id="UP000009882">
    <property type="component" value="Unassembled WGS sequence"/>
</dbReference>
<dbReference type="AlphaFoldDB" id="K9F7R7"/>
<dbReference type="HOGENOM" id="CLU_2224103_0_0_1"/>
<organism evidence="1 2">
    <name type="scientific">Penicillium digitatum (strain PHI26 / CECT 20796)</name>
    <name type="common">Green mold</name>
    <dbReference type="NCBI Taxonomy" id="1170229"/>
    <lineage>
        <taxon>Eukaryota</taxon>
        <taxon>Fungi</taxon>
        <taxon>Dikarya</taxon>
        <taxon>Ascomycota</taxon>
        <taxon>Pezizomycotina</taxon>
        <taxon>Eurotiomycetes</taxon>
        <taxon>Eurotiomycetidae</taxon>
        <taxon>Eurotiales</taxon>
        <taxon>Aspergillaceae</taxon>
        <taxon>Penicillium</taxon>
    </lineage>
</organism>
<comment type="caution">
    <text evidence="1">The sequence shown here is derived from an EMBL/GenBank/DDBJ whole genome shotgun (WGS) entry which is preliminary data.</text>
</comment>
<dbReference type="InParanoid" id="K9F7R7"/>
<accession>K9F7R7</accession>
<evidence type="ECO:0000313" key="2">
    <source>
        <dbReference type="Proteomes" id="UP000009882"/>
    </source>
</evidence>
<reference evidence="2" key="1">
    <citation type="journal article" date="2012" name="BMC Genomics">
        <title>Genome sequence of the necrotrophic fungus Penicillium digitatum, the main postharvest pathogen of citrus.</title>
        <authorList>
            <person name="Marcet-Houben M."/>
            <person name="Ballester A.-R."/>
            <person name="de la Fuente B."/>
            <person name="Harries E."/>
            <person name="Marcos J.F."/>
            <person name="Gonzalez-Candelas L."/>
            <person name="Gabaldon T."/>
        </authorList>
    </citation>
    <scope>NUCLEOTIDE SEQUENCE [LARGE SCALE GENOMIC DNA]</scope>
    <source>
        <strain evidence="2">PHI26 / CECT 20796</strain>
    </source>
</reference>
<dbReference type="EMBL" id="AKCT01000311">
    <property type="protein sequence ID" value="EKV05164.1"/>
    <property type="molecule type" value="Genomic_DNA"/>
</dbReference>
<protein>
    <submittedName>
        <fullName evidence="1">Uncharacterized protein</fullName>
    </submittedName>
</protein>
<keyword evidence="2" id="KW-1185">Reference proteome</keyword>
<name>K9F7R7_PEND2</name>
<sequence length="106" mass="12286">MLVLGLFRTPRFINSSQSEKSLLPLCISQPAHISFLHLACHSYLHNCLCTKLLSMKDNPSSSGQSLRTTPKMHLWHRDTDQHIELTIFNLFHSESSRTRWTRLPSR</sequence>
<gene>
    <name evidence="1" type="ORF">PDIG_84870</name>
</gene>
<evidence type="ECO:0000313" key="1">
    <source>
        <dbReference type="EMBL" id="EKV05164.1"/>
    </source>
</evidence>
<proteinExistence type="predicted"/>